<evidence type="ECO:0000256" key="1">
    <source>
        <dbReference type="ARBA" id="ARBA00004117"/>
    </source>
</evidence>
<feature type="domain" description="Flagellar basal-body/hook protein C-terminal" evidence="8">
    <location>
        <begin position="572"/>
        <end position="609"/>
    </location>
</feature>
<keyword evidence="11" id="KW-1185">Reference proteome</keyword>
<dbReference type="GO" id="GO:0009424">
    <property type="term" value="C:bacterial-type flagellum hook"/>
    <property type="evidence" value="ECO:0007669"/>
    <property type="project" value="InterPro"/>
</dbReference>
<evidence type="ECO:0000256" key="5">
    <source>
        <dbReference type="ARBA" id="ARBA00022525"/>
    </source>
</evidence>
<dbReference type="EMBL" id="FNCS01000003">
    <property type="protein sequence ID" value="SDG45640.1"/>
    <property type="molecule type" value="Genomic_DNA"/>
</dbReference>
<feature type="domain" description="Flagellar basal body rod protein N-terminal" evidence="7">
    <location>
        <begin position="8"/>
        <end position="36"/>
    </location>
</feature>
<evidence type="ECO:0000256" key="6">
    <source>
        <dbReference type="ARBA" id="ARBA00023143"/>
    </source>
</evidence>
<dbReference type="NCBIfam" id="TIGR02492">
    <property type="entry name" value="flgK_ends"/>
    <property type="match status" value="1"/>
</dbReference>
<dbReference type="InterPro" id="IPR010930">
    <property type="entry name" value="Flg_bb/hook_C_dom"/>
</dbReference>
<dbReference type="Proteomes" id="UP000199495">
    <property type="component" value="Unassembled WGS sequence"/>
</dbReference>
<comment type="similarity">
    <text evidence="3">Belongs to the flagella basal body rod proteins family.</text>
</comment>
<dbReference type="RefSeq" id="WP_176762554.1">
    <property type="nucleotide sequence ID" value="NZ_FNCS01000003.1"/>
</dbReference>
<dbReference type="Pfam" id="PF00460">
    <property type="entry name" value="Flg_bb_rod"/>
    <property type="match status" value="1"/>
</dbReference>
<dbReference type="GO" id="GO:0044780">
    <property type="term" value="P:bacterial-type flagellum assembly"/>
    <property type="evidence" value="ECO:0007669"/>
    <property type="project" value="InterPro"/>
</dbReference>
<evidence type="ECO:0000259" key="9">
    <source>
        <dbReference type="Pfam" id="PF22638"/>
    </source>
</evidence>
<keyword evidence="10" id="KW-0966">Cell projection</keyword>
<dbReference type="AlphaFoldDB" id="A0A1G7UFU2"/>
<protein>
    <recommendedName>
        <fullName evidence="4">Flagellar hook-associated protein 1</fullName>
    </recommendedName>
</protein>
<evidence type="ECO:0000256" key="4">
    <source>
        <dbReference type="ARBA" id="ARBA00016244"/>
    </source>
</evidence>
<accession>A0A1G7UFU2</accession>
<dbReference type="PRINTS" id="PR01005">
    <property type="entry name" value="FLGHOOKAP1"/>
</dbReference>
<dbReference type="PANTHER" id="PTHR30033">
    <property type="entry name" value="FLAGELLAR HOOK-ASSOCIATED PROTEIN 1"/>
    <property type="match status" value="1"/>
</dbReference>
<feature type="domain" description="Flagellar hook-associated protein FlgK helical" evidence="9">
    <location>
        <begin position="90"/>
        <end position="328"/>
    </location>
</feature>
<dbReference type="STRING" id="440168.SAMN04487974_1037"/>
<keyword evidence="6" id="KW-0975">Bacterial flagellum</keyword>
<comment type="subcellular location">
    <subcellularLocation>
        <location evidence="1">Bacterial flagellum basal body</location>
    </subcellularLocation>
    <subcellularLocation>
        <location evidence="2">Secreted</location>
    </subcellularLocation>
</comment>
<dbReference type="Pfam" id="PF06429">
    <property type="entry name" value="Flg_bbr_C"/>
    <property type="match status" value="1"/>
</dbReference>
<dbReference type="SUPFAM" id="SSF64518">
    <property type="entry name" value="Phase 1 flagellin"/>
    <property type="match status" value="1"/>
</dbReference>
<organism evidence="10 11">
    <name type="scientific">Pelagibacterium luteolum</name>
    <dbReference type="NCBI Taxonomy" id="440168"/>
    <lineage>
        <taxon>Bacteria</taxon>
        <taxon>Pseudomonadati</taxon>
        <taxon>Pseudomonadota</taxon>
        <taxon>Alphaproteobacteria</taxon>
        <taxon>Hyphomicrobiales</taxon>
        <taxon>Devosiaceae</taxon>
        <taxon>Pelagibacterium</taxon>
    </lineage>
</organism>
<dbReference type="InterPro" id="IPR053927">
    <property type="entry name" value="FlgK_helical"/>
</dbReference>
<keyword evidence="5" id="KW-0964">Secreted</keyword>
<dbReference type="GO" id="GO:0009425">
    <property type="term" value="C:bacterial-type flagellum basal body"/>
    <property type="evidence" value="ECO:0007669"/>
    <property type="project" value="UniProtKB-SubCell"/>
</dbReference>
<evidence type="ECO:0000256" key="2">
    <source>
        <dbReference type="ARBA" id="ARBA00004613"/>
    </source>
</evidence>
<evidence type="ECO:0000256" key="3">
    <source>
        <dbReference type="ARBA" id="ARBA00009677"/>
    </source>
</evidence>
<evidence type="ECO:0000313" key="10">
    <source>
        <dbReference type="EMBL" id="SDG45640.1"/>
    </source>
</evidence>
<keyword evidence="10" id="KW-0282">Flagellum</keyword>
<name>A0A1G7UFU2_9HYPH</name>
<dbReference type="Pfam" id="PF22638">
    <property type="entry name" value="FlgK_D1"/>
    <property type="match status" value="1"/>
</dbReference>
<dbReference type="GO" id="GO:0005198">
    <property type="term" value="F:structural molecule activity"/>
    <property type="evidence" value="ECO:0007669"/>
    <property type="project" value="InterPro"/>
</dbReference>
<evidence type="ECO:0000313" key="11">
    <source>
        <dbReference type="Proteomes" id="UP000199495"/>
    </source>
</evidence>
<dbReference type="InterPro" id="IPR001444">
    <property type="entry name" value="Flag_bb_rod_N"/>
</dbReference>
<evidence type="ECO:0000259" key="7">
    <source>
        <dbReference type="Pfam" id="PF00460"/>
    </source>
</evidence>
<dbReference type="InterPro" id="IPR002371">
    <property type="entry name" value="FlgK"/>
</dbReference>
<gene>
    <name evidence="10" type="ORF">SAMN04487974_1037</name>
</gene>
<evidence type="ECO:0000259" key="8">
    <source>
        <dbReference type="Pfam" id="PF06429"/>
    </source>
</evidence>
<keyword evidence="10" id="KW-0969">Cilium</keyword>
<dbReference type="GO" id="GO:0005576">
    <property type="term" value="C:extracellular region"/>
    <property type="evidence" value="ECO:0007669"/>
    <property type="project" value="UniProtKB-SubCell"/>
</dbReference>
<proteinExistence type="inferred from homology"/>
<dbReference type="PANTHER" id="PTHR30033:SF1">
    <property type="entry name" value="FLAGELLAR HOOK-ASSOCIATED PROTEIN 1"/>
    <property type="match status" value="1"/>
</dbReference>
<sequence length="609" mass="63911">MGLSSTLSNALGGMTASQRGIDVVSRNIANQGTPGYHRQSIVIEETAYGTSAQVRASTLSRAFSEALEKQHLVAVSQTSYHDVRASFLDRLQMHLGQPGDTNSLDTLYAGFENALQSLATNPNDVTTRAGVLNAAQQLAEQLNGLTGAVQEMRREAESQISNGVAELNRQLTQLADINTRILDLSQDQTARLSLMDERDRLVGAISEKIDVRTTYRQDGTVALMTESGVGILDVEPSQFGFKSGGALNSNALFDSDPAKSGVGQLTLRTPSGLEVDLASQNLISSGRLAGLIELRDKTLVDTQNQLDEIAAALAQAMNTVVTEGSETTEGSGVFELDLAGMKAGNSLSLSYGNQNVRVVAVGDASTLPLKSPSATGERVIGVDISGGDPAAAIAAALGADPQLSARFNFSSAGSELSVENGTGTVSSLVSRITAGAGGDASGALNLFVDTHGAAFTNSLDGNGQKVGFAGRISVNPALILNNGGLVQYADGVSMGDATRPQHLLDSLKSMSFTSEKMTDLRDGGVRLSGKVSELVAQMINHQGNVVSRAESQNSASRFTLESITTRMSAEYGVNVDEEMSRLMQLQNAYAASARVVSTVQQLIDSLLRM</sequence>
<reference evidence="10 11" key="1">
    <citation type="submission" date="2016-10" db="EMBL/GenBank/DDBJ databases">
        <authorList>
            <person name="de Groot N.N."/>
        </authorList>
    </citation>
    <scope>NUCLEOTIDE SEQUENCE [LARGE SCALE GENOMIC DNA]</scope>
    <source>
        <strain evidence="10 11">CGMCC 1.10267</strain>
    </source>
</reference>